<evidence type="ECO:0000313" key="2">
    <source>
        <dbReference type="EMBL" id="MER6980477.1"/>
    </source>
</evidence>
<comment type="caution">
    <text evidence="2">The sequence shown here is derived from an EMBL/GenBank/DDBJ whole genome shotgun (WGS) entry which is preliminary data.</text>
</comment>
<reference evidence="2 3" key="1">
    <citation type="submission" date="2024-06" db="EMBL/GenBank/DDBJ databases">
        <title>The Natural Products Discovery Center: Release of the First 8490 Sequenced Strains for Exploring Actinobacteria Biosynthetic Diversity.</title>
        <authorList>
            <person name="Kalkreuter E."/>
            <person name="Kautsar S.A."/>
            <person name="Yang D."/>
            <person name="Bader C.D."/>
            <person name="Teijaro C.N."/>
            <person name="Fluegel L."/>
            <person name="Davis C.M."/>
            <person name="Simpson J.R."/>
            <person name="Lauterbach L."/>
            <person name="Steele A.D."/>
            <person name="Gui C."/>
            <person name="Meng S."/>
            <person name="Li G."/>
            <person name="Viehrig K."/>
            <person name="Ye F."/>
            <person name="Su P."/>
            <person name="Kiefer A.F."/>
            <person name="Nichols A."/>
            <person name="Cepeda A.J."/>
            <person name="Yan W."/>
            <person name="Fan B."/>
            <person name="Jiang Y."/>
            <person name="Adhikari A."/>
            <person name="Zheng C.-J."/>
            <person name="Schuster L."/>
            <person name="Cowan T.M."/>
            <person name="Smanski M.J."/>
            <person name="Chevrette M.G."/>
            <person name="De Carvalho L.P.S."/>
            <person name="Shen B."/>
        </authorList>
    </citation>
    <scope>NUCLEOTIDE SEQUENCE [LARGE SCALE GENOMIC DNA]</scope>
    <source>
        <strain evidence="2 3">NPDC000634</strain>
    </source>
</reference>
<feature type="non-terminal residue" evidence="2">
    <location>
        <position position="90"/>
    </location>
</feature>
<evidence type="ECO:0000313" key="3">
    <source>
        <dbReference type="Proteomes" id="UP001458415"/>
    </source>
</evidence>
<gene>
    <name evidence="2" type="ORF">ABT317_26780</name>
</gene>
<proteinExistence type="predicted"/>
<evidence type="ECO:0008006" key="4">
    <source>
        <dbReference type="Google" id="ProtNLM"/>
    </source>
</evidence>
<evidence type="ECO:0000256" key="1">
    <source>
        <dbReference type="SAM" id="MobiDB-lite"/>
    </source>
</evidence>
<organism evidence="2 3">
    <name type="scientific">Streptomyces carpinensis</name>
    <dbReference type="NCBI Taxonomy" id="66369"/>
    <lineage>
        <taxon>Bacteria</taxon>
        <taxon>Bacillati</taxon>
        <taxon>Actinomycetota</taxon>
        <taxon>Actinomycetes</taxon>
        <taxon>Kitasatosporales</taxon>
        <taxon>Streptomycetaceae</taxon>
        <taxon>Streptomyces</taxon>
    </lineage>
</organism>
<protein>
    <recommendedName>
        <fullName evidence="4">Secreted protein</fullName>
    </recommendedName>
</protein>
<name>A0ABV1W8J5_9ACTN</name>
<sequence length="90" mass="9968">MPLWPLSRRPRPARTGRPVRRARRARRSVAVVVLTALALLLTTDQALAEGLELGRIELPSMSLASLASWFTDPHWGRLPHQQSGTAAGHR</sequence>
<keyword evidence="3" id="KW-1185">Reference proteome</keyword>
<feature type="compositionally biased region" description="Basic residues" evidence="1">
    <location>
        <begin position="8"/>
        <end position="21"/>
    </location>
</feature>
<dbReference type="Proteomes" id="UP001458415">
    <property type="component" value="Unassembled WGS sequence"/>
</dbReference>
<accession>A0ABV1W8J5</accession>
<feature type="region of interest" description="Disordered" evidence="1">
    <location>
        <begin position="1"/>
        <end position="21"/>
    </location>
</feature>
<dbReference type="EMBL" id="JBEPCU010000559">
    <property type="protein sequence ID" value="MER6980477.1"/>
    <property type="molecule type" value="Genomic_DNA"/>
</dbReference>